<keyword evidence="4" id="KW-0694">RNA-binding</keyword>
<dbReference type="PANTHER" id="PTHR45922">
    <property type="entry name" value="CLEAVAGE AND POLYADENYLATION SPECIFICITY FACTOR SUBUNIT 2"/>
    <property type="match status" value="1"/>
</dbReference>
<dbReference type="Proteomes" id="UP000765509">
    <property type="component" value="Unassembled WGS sequence"/>
</dbReference>
<sequence>MAITLRPLIGAHDGSGILCYLLVIDEGHILLDCGCPDRLAPGNIDGYLRALAELAPNLDLVILSHPVLSCVGLVPLLRARLGLCCPIYATLPTKEMGRWAAQEWVGQRTLEEPHGCLGSQTQNSGSNPLRRTHEKSLKKAIKELDLEPSPTLEEASNDFSNHIWRVSFKEIRDAFESVIAVRYSQPINLSGKLHPLTLTAHKSGHTLGGTIWTLRSPLHAFSSALSSAVIYALIFNHVRQRHFESSALVESTTEGNMRIGQGMSQPMVMIIGTERSLFKGVKKKDRNRIFLDAITQTLKSSHSVLIPSDPSARLIELLLLLDTHWNQFRLHCFPICLVSQTGKEVVNFFRSLTEWMSPTLFQSSSANGKRGRRDQSDQGPLRLCHLRIFSSIEDLDSDSSTGCPRVIIAIPMSMEYGFSRILFTRMASRKGNLIVLTSPGLTAHTNSLENGLGYLVHQLVAAVDHSKVKNPEVLEETSIKIPQVLQLNTKIKIELRRKVLLEGGELERYLEEERRANVENTKALVKDKEADDSGSTLGRDMDVDVASQDLNECSDSDEFADDKWPTGFDIYVKASAEKYRGGGRLPRFKMFPFVERQRRVDSYGEVIDADAWLKVGGTADQGSSGAEKGTSNGKDEDLVTEDPAEPPSKVVSSIEEIEVYCKVLNIDLDGKADGTALKTIIPQIDPKVAVLVNGSSQSNLDFEQFVAAVPSFTKQIFSPEVDEVAMVGHESKSFTVRLDDSIMKNLRFCQVEGYRIAYVRGNLKIQDGDSIPVLEQAATQKPHKQVESAFNVAKYYVSCKLKIPDGDSIPVLKRAETQKLHKQIESLLNVAENKPNQDAGPSKTPLKVLKPLKALSPASFFFIGKFTLGGLKARLEELDIPSRFVAGGVLVCGPASMHHYKKMMQTKFIRIPQVDVGSVDPAQCVGDLVGVTQGEDGLVTIEGQVGVIYKFVKDAVYSFYSQLKM</sequence>
<feature type="compositionally biased region" description="Polar residues" evidence="5">
    <location>
        <begin position="620"/>
        <end position="632"/>
    </location>
</feature>
<evidence type="ECO:0000313" key="8">
    <source>
        <dbReference type="Proteomes" id="UP000765509"/>
    </source>
</evidence>
<dbReference type="InterPro" id="IPR027075">
    <property type="entry name" value="CPSF2"/>
</dbReference>
<evidence type="ECO:0000256" key="1">
    <source>
        <dbReference type="ARBA" id="ARBA00004123"/>
    </source>
</evidence>
<evidence type="ECO:0000313" key="7">
    <source>
        <dbReference type="EMBL" id="MBW0491565.1"/>
    </source>
</evidence>
<dbReference type="InterPro" id="IPR036866">
    <property type="entry name" value="RibonucZ/Hydroxyglut_hydro"/>
</dbReference>
<dbReference type="GO" id="GO:0006398">
    <property type="term" value="P:mRNA 3'-end processing by stem-loop binding and cleavage"/>
    <property type="evidence" value="ECO:0007669"/>
    <property type="project" value="InterPro"/>
</dbReference>
<comment type="caution">
    <text evidence="7">The sequence shown here is derived from an EMBL/GenBank/DDBJ whole genome shotgun (WGS) entry which is preliminary data.</text>
</comment>
<dbReference type="Pfam" id="PF13299">
    <property type="entry name" value="CPSF100_C"/>
    <property type="match status" value="1"/>
</dbReference>
<dbReference type="InterPro" id="IPR022712">
    <property type="entry name" value="Beta_Casp"/>
</dbReference>
<evidence type="ECO:0000259" key="6">
    <source>
        <dbReference type="SMART" id="SM01027"/>
    </source>
</evidence>
<dbReference type="OrthoDB" id="64353at2759"/>
<feature type="domain" description="Beta-Casp" evidence="6">
    <location>
        <begin position="314"/>
        <end position="443"/>
    </location>
</feature>
<evidence type="ECO:0000256" key="3">
    <source>
        <dbReference type="ARBA" id="ARBA00023242"/>
    </source>
</evidence>
<gene>
    <name evidence="7" type="ORF">O181_031280</name>
</gene>
<comment type="similarity">
    <text evidence="4">Belongs to the metallo-beta-lactamase superfamily. RNA-metabolizing metallo-beta-lactamase-like family. CPSF2/YSH1 subfamily.</text>
</comment>
<dbReference type="PANTHER" id="PTHR45922:SF1">
    <property type="entry name" value="CLEAVAGE AND POLYADENYLATION SPECIFICITY FACTOR SUBUNIT 2"/>
    <property type="match status" value="1"/>
</dbReference>
<dbReference type="AlphaFoldDB" id="A0A9Q3CXN8"/>
<dbReference type="Pfam" id="PF10996">
    <property type="entry name" value="Beta-Casp"/>
    <property type="match status" value="1"/>
</dbReference>
<dbReference type="InterPro" id="IPR025069">
    <property type="entry name" value="Cpsf2_C"/>
</dbReference>
<accession>A0A9Q3CXN8</accession>
<organism evidence="7 8">
    <name type="scientific">Austropuccinia psidii MF-1</name>
    <dbReference type="NCBI Taxonomy" id="1389203"/>
    <lineage>
        <taxon>Eukaryota</taxon>
        <taxon>Fungi</taxon>
        <taxon>Dikarya</taxon>
        <taxon>Basidiomycota</taxon>
        <taxon>Pucciniomycotina</taxon>
        <taxon>Pucciniomycetes</taxon>
        <taxon>Pucciniales</taxon>
        <taxon>Sphaerophragmiaceae</taxon>
        <taxon>Austropuccinia</taxon>
    </lineage>
</organism>
<reference evidence="7" key="1">
    <citation type="submission" date="2021-03" db="EMBL/GenBank/DDBJ databases">
        <title>Draft genome sequence of rust myrtle Austropuccinia psidii MF-1, a brazilian biotype.</title>
        <authorList>
            <person name="Quecine M.C."/>
            <person name="Pachon D.M.R."/>
            <person name="Bonatelli M.L."/>
            <person name="Correr F.H."/>
            <person name="Franceschini L.M."/>
            <person name="Leite T.F."/>
            <person name="Margarido G.R.A."/>
            <person name="Almeida C.A."/>
            <person name="Ferrarezi J.A."/>
            <person name="Labate C.A."/>
        </authorList>
    </citation>
    <scope>NUCLEOTIDE SEQUENCE</scope>
    <source>
        <strain evidence="7">MF-1</strain>
    </source>
</reference>
<proteinExistence type="inferred from homology"/>
<dbReference type="SUPFAM" id="SSF56281">
    <property type="entry name" value="Metallo-hydrolase/oxidoreductase"/>
    <property type="match status" value="1"/>
</dbReference>
<dbReference type="GO" id="GO:0005847">
    <property type="term" value="C:mRNA cleavage and polyadenylation specificity factor complex"/>
    <property type="evidence" value="ECO:0007669"/>
    <property type="project" value="InterPro"/>
</dbReference>
<keyword evidence="2 4" id="KW-0507">mRNA processing</keyword>
<keyword evidence="8" id="KW-1185">Reference proteome</keyword>
<dbReference type="InterPro" id="IPR001279">
    <property type="entry name" value="Metallo-B-lactamas"/>
</dbReference>
<dbReference type="Pfam" id="PF16661">
    <property type="entry name" value="Lactamase_B_6"/>
    <property type="match status" value="2"/>
</dbReference>
<dbReference type="Gene3D" id="3.60.15.10">
    <property type="entry name" value="Ribonuclease Z/Hydroxyacylglutathione hydrolase-like"/>
    <property type="match status" value="1"/>
</dbReference>
<keyword evidence="3 4" id="KW-0539">Nucleus</keyword>
<comment type="subcellular location">
    <subcellularLocation>
        <location evidence="1 4">Nucleus</location>
    </subcellularLocation>
</comment>
<evidence type="ECO:0000256" key="2">
    <source>
        <dbReference type="ARBA" id="ARBA00022664"/>
    </source>
</evidence>
<evidence type="ECO:0000256" key="4">
    <source>
        <dbReference type="RuleBase" id="RU365006"/>
    </source>
</evidence>
<feature type="region of interest" description="Disordered" evidence="5">
    <location>
        <begin position="618"/>
        <end position="647"/>
    </location>
</feature>
<dbReference type="GO" id="GO:0003723">
    <property type="term" value="F:RNA binding"/>
    <property type="evidence" value="ECO:0007669"/>
    <property type="project" value="UniProtKB-KW"/>
</dbReference>
<protein>
    <recommendedName>
        <fullName evidence="4">Cleavage and polyadenylation specificity factor subunit 2</fullName>
    </recommendedName>
    <alternativeName>
        <fullName evidence="4">Cleavage and polyadenylation specificity factor 100 kDa subunit</fullName>
    </alternativeName>
</protein>
<dbReference type="EMBL" id="AVOT02011146">
    <property type="protein sequence ID" value="MBW0491565.1"/>
    <property type="molecule type" value="Genomic_DNA"/>
</dbReference>
<evidence type="ECO:0000256" key="5">
    <source>
        <dbReference type="SAM" id="MobiDB-lite"/>
    </source>
</evidence>
<name>A0A9Q3CXN8_9BASI</name>
<dbReference type="SMART" id="SM01027">
    <property type="entry name" value="Beta-Casp"/>
    <property type="match status" value="1"/>
</dbReference>